<gene>
    <name evidence="2" type="ORF">B0T25DRAFT_616091</name>
</gene>
<reference evidence="2" key="2">
    <citation type="submission" date="2023-06" db="EMBL/GenBank/DDBJ databases">
        <authorList>
            <consortium name="Lawrence Berkeley National Laboratory"/>
            <person name="Haridas S."/>
            <person name="Hensen N."/>
            <person name="Bonometti L."/>
            <person name="Westerberg I."/>
            <person name="Brannstrom I.O."/>
            <person name="Guillou S."/>
            <person name="Cros-Aarteil S."/>
            <person name="Calhoun S."/>
            <person name="Kuo A."/>
            <person name="Mondo S."/>
            <person name="Pangilinan J."/>
            <person name="Riley R."/>
            <person name="Labutti K."/>
            <person name="Andreopoulos B."/>
            <person name="Lipzen A."/>
            <person name="Chen C."/>
            <person name="Yanf M."/>
            <person name="Daum C."/>
            <person name="Ng V."/>
            <person name="Clum A."/>
            <person name="Steindorff A."/>
            <person name="Ohm R."/>
            <person name="Martin F."/>
            <person name="Silar P."/>
            <person name="Natvig D."/>
            <person name="Lalanne C."/>
            <person name="Gautier V."/>
            <person name="Ament-Velasquez S.L."/>
            <person name="Kruys A."/>
            <person name="Hutchinson M.I."/>
            <person name="Powell A.J."/>
            <person name="Barry K."/>
            <person name="Miller A.N."/>
            <person name="Grigoriev I.V."/>
            <person name="Debuchy R."/>
            <person name="Gladieux P."/>
            <person name="Thoren M.H."/>
            <person name="Johannesson H."/>
        </authorList>
    </citation>
    <scope>NUCLEOTIDE SEQUENCE</scope>
    <source>
        <strain evidence="2">CBS 955.72</strain>
    </source>
</reference>
<proteinExistence type="predicted"/>
<dbReference type="EMBL" id="JAUIQD010000007">
    <property type="protein sequence ID" value="KAK3344399.1"/>
    <property type="molecule type" value="Genomic_DNA"/>
</dbReference>
<evidence type="ECO:0000313" key="2">
    <source>
        <dbReference type="EMBL" id="KAK3344399.1"/>
    </source>
</evidence>
<dbReference type="Proteomes" id="UP001275084">
    <property type="component" value="Unassembled WGS sequence"/>
</dbReference>
<name>A0AAJ0M9V5_9PEZI</name>
<dbReference type="AlphaFoldDB" id="A0AAJ0M9V5"/>
<protein>
    <submittedName>
        <fullName evidence="2">Uncharacterized protein</fullName>
    </submittedName>
</protein>
<accession>A0AAJ0M9V5</accession>
<reference evidence="2" key="1">
    <citation type="journal article" date="2023" name="Mol. Phylogenet. Evol.">
        <title>Genome-scale phylogeny and comparative genomics of the fungal order Sordariales.</title>
        <authorList>
            <person name="Hensen N."/>
            <person name="Bonometti L."/>
            <person name="Westerberg I."/>
            <person name="Brannstrom I.O."/>
            <person name="Guillou S."/>
            <person name="Cros-Aarteil S."/>
            <person name="Calhoun S."/>
            <person name="Haridas S."/>
            <person name="Kuo A."/>
            <person name="Mondo S."/>
            <person name="Pangilinan J."/>
            <person name="Riley R."/>
            <person name="LaButti K."/>
            <person name="Andreopoulos B."/>
            <person name="Lipzen A."/>
            <person name="Chen C."/>
            <person name="Yan M."/>
            <person name="Daum C."/>
            <person name="Ng V."/>
            <person name="Clum A."/>
            <person name="Steindorff A."/>
            <person name="Ohm R.A."/>
            <person name="Martin F."/>
            <person name="Silar P."/>
            <person name="Natvig D.O."/>
            <person name="Lalanne C."/>
            <person name="Gautier V."/>
            <person name="Ament-Velasquez S.L."/>
            <person name="Kruys A."/>
            <person name="Hutchinson M.I."/>
            <person name="Powell A.J."/>
            <person name="Barry K."/>
            <person name="Miller A.N."/>
            <person name="Grigoriev I.V."/>
            <person name="Debuchy R."/>
            <person name="Gladieux P."/>
            <person name="Hiltunen Thoren M."/>
            <person name="Johannesson H."/>
        </authorList>
    </citation>
    <scope>NUCLEOTIDE SEQUENCE</scope>
    <source>
        <strain evidence="2">CBS 955.72</strain>
    </source>
</reference>
<sequence length="378" mass="42533">HNEAHQDCQSRSSFCSCFRETEDGGLSELGSLTNYDGDGEDEEDAENRKKERPYQHANSTWVSPEEKMRVKYNRVRSQAAHIRLDESPFFPRSVSEYVKLLADIREAQTAKLKSVIKHKEATLKAKKNPHWIKIPAVSGPDGKSEEILIPLRHTTLPPPKEATPEEGGPKICHLPPTPPPPKLTTLMNKLTSLQTNDPLLSIVLTLPNPFNPFWTTNATPSEQIAWPTAAELSAARDGDGLGFGESSGRAVLPVPRRNRLDGRFAWAVPVPVPVLVVGEDDDDGEDGLEFFPGAGEFEPEQVSWRPRRLGVPEVEEEVEGVVDVPLELRERLVDRWDLHPDLRRFREVDCSRVKEFKDTEVPSAVRAFLNEIDWHLEL</sequence>
<evidence type="ECO:0000256" key="1">
    <source>
        <dbReference type="SAM" id="MobiDB-lite"/>
    </source>
</evidence>
<feature type="region of interest" description="Disordered" evidence="1">
    <location>
        <begin position="23"/>
        <end position="62"/>
    </location>
</feature>
<feature type="non-terminal residue" evidence="2">
    <location>
        <position position="1"/>
    </location>
</feature>
<keyword evidence="3" id="KW-1185">Reference proteome</keyword>
<organism evidence="2 3">
    <name type="scientific">Lasiosphaeria hispida</name>
    <dbReference type="NCBI Taxonomy" id="260671"/>
    <lineage>
        <taxon>Eukaryota</taxon>
        <taxon>Fungi</taxon>
        <taxon>Dikarya</taxon>
        <taxon>Ascomycota</taxon>
        <taxon>Pezizomycotina</taxon>
        <taxon>Sordariomycetes</taxon>
        <taxon>Sordariomycetidae</taxon>
        <taxon>Sordariales</taxon>
        <taxon>Lasiosphaeriaceae</taxon>
        <taxon>Lasiosphaeria</taxon>
    </lineage>
</organism>
<comment type="caution">
    <text evidence="2">The sequence shown here is derived from an EMBL/GenBank/DDBJ whole genome shotgun (WGS) entry which is preliminary data.</text>
</comment>
<evidence type="ECO:0000313" key="3">
    <source>
        <dbReference type="Proteomes" id="UP001275084"/>
    </source>
</evidence>